<keyword evidence="3" id="KW-1185">Reference proteome</keyword>
<dbReference type="OrthoDB" id="9896165at2"/>
<reference evidence="2 3" key="1">
    <citation type="submission" date="2018-10" db="EMBL/GenBank/DDBJ databases">
        <title>Genomic Encyclopedia of Archaeal and Bacterial Type Strains, Phase II (KMG-II): from individual species to whole genera.</title>
        <authorList>
            <person name="Goeker M."/>
        </authorList>
    </citation>
    <scope>NUCLEOTIDE SEQUENCE [LARGE SCALE GENOMIC DNA]</scope>
    <source>
        <strain evidence="2 3">RP-AC37</strain>
    </source>
</reference>
<dbReference type="RefSeq" id="WP_121193561.1">
    <property type="nucleotide sequence ID" value="NZ_RBWV01000012.1"/>
</dbReference>
<dbReference type="InParanoid" id="A0A420XNH0"/>
<dbReference type="Proteomes" id="UP000281955">
    <property type="component" value="Unassembled WGS sequence"/>
</dbReference>
<feature type="region of interest" description="Disordered" evidence="1">
    <location>
        <begin position="1"/>
        <end position="21"/>
    </location>
</feature>
<dbReference type="AlphaFoldDB" id="A0A420XNH0"/>
<comment type="caution">
    <text evidence="2">The sequence shown here is derived from an EMBL/GenBank/DDBJ whole genome shotgun (WGS) entry which is preliminary data.</text>
</comment>
<gene>
    <name evidence="2" type="ORF">CLV35_2229</name>
</gene>
<evidence type="ECO:0000313" key="2">
    <source>
        <dbReference type="EMBL" id="RKS73740.1"/>
    </source>
</evidence>
<evidence type="ECO:0000256" key="1">
    <source>
        <dbReference type="SAM" id="MobiDB-lite"/>
    </source>
</evidence>
<name>A0A420XNH0_9ACTN</name>
<proteinExistence type="predicted"/>
<evidence type="ECO:0000313" key="3">
    <source>
        <dbReference type="Proteomes" id="UP000281955"/>
    </source>
</evidence>
<sequence>MSTTLEGSAVHSATRPDVVRRDSLGSRGRVIDLRRPASSVPAPGHHSVTVVREQESRTKRLRVALGRDAESPLMWQRVAEAVLAARPGDVVLVDVGELPELGADLVEFLRYADYVLARRGGTFVIEPATSGVFTHLRFGA</sequence>
<dbReference type="EMBL" id="RBWV01000012">
    <property type="protein sequence ID" value="RKS73740.1"/>
    <property type="molecule type" value="Genomic_DNA"/>
</dbReference>
<organism evidence="2 3">
    <name type="scientific">Motilibacter peucedani</name>
    <dbReference type="NCBI Taxonomy" id="598650"/>
    <lineage>
        <taxon>Bacteria</taxon>
        <taxon>Bacillati</taxon>
        <taxon>Actinomycetota</taxon>
        <taxon>Actinomycetes</taxon>
        <taxon>Motilibacterales</taxon>
        <taxon>Motilibacteraceae</taxon>
        <taxon>Motilibacter</taxon>
    </lineage>
</organism>
<accession>A0A420XNH0</accession>
<protein>
    <submittedName>
        <fullName evidence="2">Uncharacterized protein</fullName>
    </submittedName>
</protein>